<gene>
    <name evidence="6" type="ORF">L0P03_07430</name>
</gene>
<evidence type="ECO:0000256" key="1">
    <source>
        <dbReference type="ARBA" id="ARBA00010641"/>
    </source>
</evidence>
<evidence type="ECO:0000313" key="7">
    <source>
        <dbReference type="Proteomes" id="UP001199750"/>
    </source>
</evidence>
<dbReference type="InterPro" id="IPR013249">
    <property type="entry name" value="RNA_pol_sigma70_r4_t2"/>
</dbReference>
<proteinExistence type="inferred from homology"/>
<reference evidence="6" key="1">
    <citation type="submission" date="2022-01" db="EMBL/GenBank/DDBJ databases">
        <title>Collection of gut derived symbiotic bacterial strains cultured from healthy donors.</title>
        <authorList>
            <person name="Lin H."/>
            <person name="Kohout C."/>
            <person name="Waligurski E."/>
            <person name="Pamer E.G."/>
        </authorList>
    </citation>
    <scope>NUCLEOTIDE SEQUENCE</scope>
    <source>
        <strain evidence="6">DFI.1.149</strain>
    </source>
</reference>
<dbReference type="Proteomes" id="UP001199750">
    <property type="component" value="Unassembled WGS sequence"/>
</dbReference>
<feature type="domain" description="RNA polymerase sigma factor 70 region 4 type 2" evidence="5">
    <location>
        <begin position="123"/>
        <end position="170"/>
    </location>
</feature>
<dbReference type="NCBIfam" id="TIGR02937">
    <property type="entry name" value="sigma70-ECF"/>
    <property type="match status" value="1"/>
</dbReference>
<evidence type="ECO:0000313" key="6">
    <source>
        <dbReference type="EMBL" id="MCG4959680.1"/>
    </source>
</evidence>
<accession>A0AAW5CD79</accession>
<dbReference type="InterPro" id="IPR039425">
    <property type="entry name" value="RNA_pol_sigma-70-like"/>
</dbReference>
<evidence type="ECO:0000259" key="5">
    <source>
        <dbReference type="Pfam" id="PF08281"/>
    </source>
</evidence>
<dbReference type="GO" id="GO:0003677">
    <property type="term" value="F:DNA binding"/>
    <property type="evidence" value="ECO:0007669"/>
    <property type="project" value="InterPro"/>
</dbReference>
<comment type="similarity">
    <text evidence="1">Belongs to the sigma-70 factor family. ECF subfamily.</text>
</comment>
<keyword evidence="3" id="KW-0731">Sigma factor</keyword>
<dbReference type="InterPro" id="IPR014284">
    <property type="entry name" value="RNA_pol_sigma-70_dom"/>
</dbReference>
<dbReference type="PANTHER" id="PTHR43133">
    <property type="entry name" value="RNA POLYMERASE ECF-TYPE SIGMA FACTO"/>
    <property type="match status" value="1"/>
</dbReference>
<dbReference type="Pfam" id="PF08281">
    <property type="entry name" value="Sigma70_r4_2"/>
    <property type="match status" value="1"/>
</dbReference>
<organism evidence="6 7">
    <name type="scientific">Odoribacter splanchnicus</name>
    <dbReference type="NCBI Taxonomy" id="28118"/>
    <lineage>
        <taxon>Bacteria</taxon>
        <taxon>Pseudomonadati</taxon>
        <taxon>Bacteroidota</taxon>
        <taxon>Bacteroidia</taxon>
        <taxon>Bacteroidales</taxon>
        <taxon>Odoribacteraceae</taxon>
        <taxon>Odoribacter</taxon>
    </lineage>
</organism>
<dbReference type="PANTHER" id="PTHR43133:SF46">
    <property type="entry name" value="RNA POLYMERASE SIGMA-70 FACTOR ECF SUBFAMILY"/>
    <property type="match status" value="1"/>
</dbReference>
<dbReference type="InterPro" id="IPR013325">
    <property type="entry name" value="RNA_pol_sigma_r2"/>
</dbReference>
<dbReference type="EMBL" id="JAKNDN010000012">
    <property type="protein sequence ID" value="MCG4959680.1"/>
    <property type="molecule type" value="Genomic_DNA"/>
</dbReference>
<evidence type="ECO:0000256" key="2">
    <source>
        <dbReference type="ARBA" id="ARBA00023015"/>
    </source>
</evidence>
<dbReference type="GO" id="GO:0016987">
    <property type="term" value="F:sigma factor activity"/>
    <property type="evidence" value="ECO:0007669"/>
    <property type="project" value="UniProtKB-KW"/>
</dbReference>
<dbReference type="AlphaFoldDB" id="A0AAW5CD79"/>
<dbReference type="InterPro" id="IPR013324">
    <property type="entry name" value="RNA_pol_sigma_r3/r4-like"/>
</dbReference>
<evidence type="ECO:0000256" key="3">
    <source>
        <dbReference type="ARBA" id="ARBA00023082"/>
    </source>
</evidence>
<keyword evidence="2" id="KW-0805">Transcription regulation</keyword>
<keyword evidence="4" id="KW-0804">Transcription</keyword>
<sequence>MPDANRQQDFLLLSRFNARDTEAFVSVYKLFFTELHLYASRLYNCTTVSPEDAVQDVFCSLLENKGTHFESLLKLKAFLYTSIKNRYKSYLEHRKVQGKYKTYTETAQTFASEITENEVYAFLQKCLVMLPENCAQVMNLYLSGYEMEEIAGQLNLSLQTVYNTKSMAIRLLKEKFGKTNFINLLFCFLCKVNATSPTR</sequence>
<dbReference type="Gene3D" id="1.10.1740.10">
    <property type="match status" value="1"/>
</dbReference>
<dbReference type="SUPFAM" id="SSF88946">
    <property type="entry name" value="Sigma2 domain of RNA polymerase sigma factors"/>
    <property type="match status" value="1"/>
</dbReference>
<name>A0AAW5CD79_9BACT</name>
<dbReference type="GO" id="GO:0006352">
    <property type="term" value="P:DNA-templated transcription initiation"/>
    <property type="evidence" value="ECO:0007669"/>
    <property type="project" value="InterPro"/>
</dbReference>
<dbReference type="InterPro" id="IPR036388">
    <property type="entry name" value="WH-like_DNA-bd_sf"/>
</dbReference>
<comment type="caution">
    <text evidence="6">The sequence shown here is derived from an EMBL/GenBank/DDBJ whole genome shotgun (WGS) entry which is preliminary data.</text>
</comment>
<protein>
    <submittedName>
        <fullName evidence="6">Sigma-70 family RNA polymerase sigma factor</fullName>
    </submittedName>
</protein>
<evidence type="ECO:0000256" key="4">
    <source>
        <dbReference type="ARBA" id="ARBA00023163"/>
    </source>
</evidence>
<dbReference type="Gene3D" id="1.10.10.10">
    <property type="entry name" value="Winged helix-like DNA-binding domain superfamily/Winged helix DNA-binding domain"/>
    <property type="match status" value="1"/>
</dbReference>
<dbReference type="RefSeq" id="WP_175316032.1">
    <property type="nucleotide sequence ID" value="NZ_JABWDG010000092.1"/>
</dbReference>
<dbReference type="SUPFAM" id="SSF88659">
    <property type="entry name" value="Sigma3 and sigma4 domains of RNA polymerase sigma factors"/>
    <property type="match status" value="1"/>
</dbReference>